<protein>
    <submittedName>
        <fullName evidence="1">Putative cyclic nucleotide-gated ion channel 13</fullName>
    </submittedName>
</protein>
<name>A0A2P2LDC3_RHIMU</name>
<organism evidence="1">
    <name type="scientific">Rhizophora mucronata</name>
    <name type="common">Asiatic mangrove</name>
    <dbReference type="NCBI Taxonomy" id="61149"/>
    <lineage>
        <taxon>Eukaryota</taxon>
        <taxon>Viridiplantae</taxon>
        <taxon>Streptophyta</taxon>
        <taxon>Embryophyta</taxon>
        <taxon>Tracheophyta</taxon>
        <taxon>Spermatophyta</taxon>
        <taxon>Magnoliopsida</taxon>
        <taxon>eudicotyledons</taxon>
        <taxon>Gunneridae</taxon>
        <taxon>Pentapetalae</taxon>
        <taxon>rosids</taxon>
        <taxon>fabids</taxon>
        <taxon>Malpighiales</taxon>
        <taxon>Rhizophoraceae</taxon>
        <taxon>Rhizophora</taxon>
    </lineage>
</organism>
<dbReference type="AlphaFoldDB" id="A0A2P2LDC3"/>
<evidence type="ECO:0000313" key="1">
    <source>
        <dbReference type="EMBL" id="MBX15976.1"/>
    </source>
</evidence>
<proteinExistence type="predicted"/>
<accession>A0A2P2LDC3</accession>
<sequence length="117" mass="13399">MLASQVIGAFWYLFSTGAGAKHARSTDMVLQSCTVMKTVQHLIRFWMCRVLLSNLMTFKIQQSSTLECSLTLSSLVWWDNQKIFHRNSFTAFGGVCETSGMINLNYLKCHVWDSFMN</sequence>
<reference evidence="1" key="1">
    <citation type="submission" date="2018-02" db="EMBL/GenBank/DDBJ databases">
        <title>Rhizophora mucronata_Transcriptome.</title>
        <authorList>
            <person name="Meera S.P."/>
            <person name="Sreeshan A."/>
            <person name="Augustine A."/>
        </authorList>
    </citation>
    <scope>NUCLEOTIDE SEQUENCE</scope>
    <source>
        <tissue evidence="1">Leaf</tissue>
    </source>
</reference>
<dbReference type="EMBL" id="GGEC01035491">
    <property type="protein sequence ID" value="MBX15975.1"/>
    <property type="molecule type" value="Transcribed_RNA"/>
</dbReference>
<dbReference type="EMBL" id="GGEC01035492">
    <property type="protein sequence ID" value="MBX15976.1"/>
    <property type="molecule type" value="Transcribed_RNA"/>
</dbReference>